<proteinExistence type="predicted"/>
<evidence type="ECO:0000313" key="2">
    <source>
        <dbReference type="Proteomes" id="UP001055111"/>
    </source>
</evidence>
<evidence type="ECO:0000313" key="1">
    <source>
        <dbReference type="EMBL" id="GJH28934.1"/>
    </source>
</evidence>
<dbReference type="Proteomes" id="UP001055111">
    <property type="component" value="Unassembled WGS sequence"/>
</dbReference>
<dbReference type="AlphaFoldDB" id="A0AA37MUD7"/>
<dbReference type="EMBL" id="BPUS01000018">
    <property type="protein sequence ID" value="GJH28934.1"/>
    <property type="molecule type" value="Genomic_DNA"/>
</dbReference>
<gene>
    <name evidence="1" type="ORF">CBA19CS42_30480</name>
</gene>
<dbReference type="RefSeq" id="WP_238215959.1">
    <property type="nucleotide sequence ID" value="NZ_BPUS01000018.1"/>
</dbReference>
<comment type="caution">
    <text evidence="1">The sequence shown here is derived from an EMBL/GenBank/DDBJ whole genome shotgun (WGS) entry which is preliminary data.</text>
</comment>
<reference evidence="1" key="1">
    <citation type="submission" date="2022-09" db="EMBL/GenBank/DDBJ databases">
        <title>Isolation and characterization of 3-chlorobenzoate degrading bacteria from soils in Shizuoka.</title>
        <authorList>
            <person name="Ifat A."/>
            <person name="Ogawa N."/>
            <person name="Kimbara K."/>
            <person name="Moriuchi R."/>
            <person name="Dohra H."/>
            <person name="Shintani M."/>
        </authorList>
    </citation>
    <scope>NUCLEOTIDE SEQUENCE</scope>
    <source>
        <strain evidence="1">19CS4-2</strain>
    </source>
</reference>
<organism evidence="1 2">
    <name type="scientific">Caballeronia novacaledonica</name>
    <dbReference type="NCBI Taxonomy" id="1544861"/>
    <lineage>
        <taxon>Bacteria</taxon>
        <taxon>Pseudomonadati</taxon>
        <taxon>Pseudomonadota</taxon>
        <taxon>Betaproteobacteria</taxon>
        <taxon>Burkholderiales</taxon>
        <taxon>Burkholderiaceae</taxon>
        <taxon>Caballeronia</taxon>
    </lineage>
</organism>
<protein>
    <submittedName>
        <fullName evidence="1">Uncharacterized protein</fullName>
    </submittedName>
</protein>
<accession>A0AA37MUD7</accession>
<name>A0AA37MUD7_9BURK</name>
<sequence length="314" mass="35839">MVDKTVFAPFVPQQPGDLLMAEHWNVMQVMTQEFVSKSIGDAIAGVKEVDRAKDADQLGGMATEALLKYILNQVFAQIPKRTGYMKVLCNLNKDVDKVIEHKLGDHPVVDVYQLSYFKVACAKGEEDSQVRAEFALFYLYHSDERRVRVGETPIDIETTPKFRMLWKPILDKMKEEKRLNFTDETTLDDLEADFWRAMFAAPNDEFDADSYCHSPWFEKCCGEKRRLRELNDHGDWDNLYLKMMPEKTVNIIPAEQQAPIQKPTDVRVSHLDADTVVLRHTGTWSDPGLSNVNNVASPAEGFGNYMPSMVLLKA</sequence>